<evidence type="ECO:0000313" key="1">
    <source>
        <dbReference type="EMBL" id="JAH62425.1"/>
    </source>
</evidence>
<proteinExistence type="predicted"/>
<organism evidence="1">
    <name type="scientific">Anguilla anguilla</name>
    <name type="common">European freshwater eel</name>
    <name type="synonym">Muraena anguilla</name>
    <dbReference type="NCBI Taxonomy" id="7936"/>
    <lineage>
        <taxon>Eukaryota</taxon>
        <taxon>Metazoa</taxon>
        <taxon>Chordata</taxon>
        <taxon>Craniata</taxon>
        <taxon>Vertebrata</taxon>
        <taxon>Euteleostomi</taxon>
        <taxon>Actinopterygii</taxon>
        <taxon>Neopterygii</taxon>
        <taxon>Teleostei</taxon>
        <taxon>Anguilliformes</taxon>
        <taxon>Anguillidae</taxon>
        <taxon>Anguilla</taxon>
    </lineage>
</organism>
<reference evidence="1" key="1">
    <citation type="submission" date="2014-11" db="EMBL/GenBank/DDBJ databases">
        <authorList>
            <person name="Amaro Gonzalez C."/>
        </authorList>
    </citation>
    <scope>NUCLEOTIDE SEQUENCE</scope>
</reference>
<reference evidence="1" key="2">
    <citation type="journal article" date="2015" name="Fish Shellfish Immunol.">
        <title>Early steps in the European eel (Anguilla anguilla)-Vibrio vulnificus interaction in the gills: Role of the RtxA13 toxin.</title>
        <authorList>
            <person name="Callol A."/>
            <person name="Pajuelo D."/>
            <person name="Ebbesson L."/>
            <person name="Teles M."/>
            <person name="MacKenzie S."/>
            <person name="Amaro C."/>
        </authorList>
    </citation>
    <scope>NUCLEOTIDE SEQUENCE</scope>
</reference>
<sequence length="19" mass="2127">MLKWGSAIVPPFWIPNQAA</sequence>
<dbReference type="AlphaFoldDB" id="A0A0E9UB62"/>
<accession>A0A0E9UB62</accession>
<name>A0A0E9UB62_ANGAN</name>
<protein>
    <submittedName>
        <fullName evidence="1">Uncharacterized protein</fullName>
    </submittedName>
</protein>
<dbReference type="EMBL" id="GBXM01046152">
    <property type="protein sequence ID" value="JAH62425.1"/>
    <property type="molecule type" value="Transcribed_RNA"/>
</dbReference>